<comment type="caution">
    <text evidence="1">The sequence shown here is derived from an EMBL/GenBank/DDBJ whole genome shotgun (WGS) entry which is preliminary data.</text>
</comment>
<accession>A0ABQ4MA83</accession>
<reference evidence="1 2" key="1">
    <citation type="submission" date="2021-03" db="EMBL/GenBank/DDBJ databases">
        <title>Antimicrobial resistance genes in bacteria isolated from Japanese honey, and their potential for conferring macrolide and lincosamide resistance in the American foulbrood pathogen Paenibacillus larvae.</title>
        <authorList>
            <person name="Okamoto M."/>
            <person name="Kumagai M."/>
            <person name="Kanamori H."/>
            <person name="Takamatsu D."/>
        </authorList>
    </citation>
    <scope>NUCLEOTIDE SEQUENCE [LARGE SCALE GENOMIC DNA]</scope>
    <source>
        <strain evidence="1 2">J42TS3</strain>
    </source>
</reference>
<sequence length="256" mass="29503">MGRSGGSTLTSKWIKTKVLMRSTAISPLIPETVRFSRENLKKMLQKYKMVYIKPERGTYGNGVMRAEVVTESGRTLYQYQRDTKKTKKSDIEAFYLSLKKHIGSRSYLIQKGIVLLKHQDRRFDLRVMVQLSPKGTWETTGMIGRVAQSGKIVTNYHNGGKPTSIEKLLSPHMNSARQAELIRRLKKLGEDIGRFYHKKNLGFKQLGVDVGLDRTLTPWIIEVNTNPDPYIFNQLKDKSMYRKVMAYRRALGKRKS</sequence>
<dbReference type="EMBL" id="BOSL01000005">
    <property type="protein sequence ID" value="GIP52838.1"/>
    <property type="molecule type" value="Genomic_DNA"/>
</dbReference>
<proteinExistence type="predicted"/>
<evidence type="ECO:0008006" key="3">
    <source>
        <dbReference type="Google" id="ProtNLM"/>
    </source>
</evidence>
<dbReference type="SUPFAM" id="SSF56059">
    <property type="entry name" value="Glutathione synthetase ATP-binding domain-like"/>
    <property type="match status" value="1"/>
</dbReference>
<dbReference type="Proteomes" id="UP000679992">
    <property type="component" value="Unassembled WGS sequence"/>
</dbReference>
<organism evidence="1 2">
    <name type="scientific">Paenibacillus vini</name>
    <dbReference type="NCBI Taxonomy" id="1476024"/>
    <lineage>
        <taxon>Bacteria</taxon>
        <taxon>Bacillati</taxon>
        <taxon>Bacillota</taxon>
        <taxon>Bacilli</taxon>
        <taxon>Bacillales</taxon>
        <taxon>Paenibacillaceae</taxon>
        <taxon>Paenibacillus</taxon>
    </lineage>
</organism>
<dbReference type="Gene3D" id="3.30.470.20">
    <property type="entry name" value="ATP-grasp fold, B domain"/>
    <property type="match status" value="1"/>
</dbReference>
<dbReference type="RefSeq" id="WP_211026196.1">
    <property type="nucleotide sequence ID" value="NZ_BOSL01000005.1"/>
</dbReference>
<keyword evidence="2" id="KW-1185">Reference proteome</keyword>
<dbReference type="InterPro" id="IPR026838">
    <property type="entry name" value="YheC/D"/>
</dbReference>
<name>A0ABQ4MA83_9BACL</name>
<gene>
    <name evidence="1" type="ORF">J42TS3_18730</name>
</gene>
<dbReference type="Pfam" id="PF14398">
    <property type="entry name" value="ATPgrasp_YheCD"/>
    <property type="match status" value="1"/>
</dbReference>
<evidence type="ECO:0000313" key="1">
    <source>
        <dbReference type="EMBL" id="GIP52838.1"/>
    </source>
</evidence>
<protein>
    <recommendedName>
        <fullName evidence="3">Endospore coat-associated protein</fullName>
    </recommendedName>
</protein>
<evidence type="ECO:0000313" key="2">
    <source>
        <dbReference type="Proteomes" id="UP000679992"/>
    </source>
</evidence>